<comment type="caution">
    <text evidence="5">The sequence shown here is derived from an EMBL/GenBank/DDBJ whole genome shotgun (WGS) entry which is preliminary data.</text>
</comment>
<dbReference type="PRINTS" id="PR01415">
    <property type="entry name" value="ANKYRIN"/>
</dbReference>
<evidence type="ECO:0000256" key="2">
    <source>
        <dbReference type="ARBA" id="ARBA00023043"/>
    </source>
</evidence>
<feature type="compositionally biased region" description="Basic residues" evidence="4">
    <location>
        <begin position="1014"/>
        <end position="1027"/>
    </location>
</feature>
<protein>
    <recommendedName>
        <fullName evidence="7">Ankyrin</fullName>
    </recommendedName>
</protein>
<gene>
    <name evidence="5" type="ORF">BGZ96_008858</name>
</gene>
<feature type="compositionally biased region" description="Polar residues" evidence="4">
    <location>
        <begin position="241"/>
        <end position="250"/>
    </location>
</feature>
<feature type="compositionally biased region" description="Low complexity" evidence="4">
    <location>
        <begin position="995"/>
        <end position="1011"/>
    </location>
</feature>
<dbReference type="InterPro" id="IPR036770">
    <property type="entry name" value="Ankyrin_rpt-contain_sf"/>
</dbReference>
<feature type="region of interest" description="Disordered" evidence="4">
    <location>
        <begin position="908"/>
        <end position="1027"/>
    </location>
</feature>
<evidence type="ECO:0000256" key="4">
    <source>
        <dbReference type="SAM" id="MobiDB-lite"/>
    </source>
</evidence>
<organism evidence="5 6">
    <name type="scientific">Linnemannia gamsii</name>
    <dbReference type="NCBI Taxonomy" id="64522"/>
    <lineage>
        <taxon>Eukaryota</taxon>
        <taxon>Fungi</taxon>
        <taxon>Fungi incertae sedis</taxon>
        <taxon>Mucoromycota</taxon>
        <taxon>Mortierellomycotina</taxon>
        <taxon>Mortierellomycetes</taxon>
        <taxon>Mortierellales</taxon>
        <taxon>Mortierellaceae</taxon>
        <taxon>Linnemannia</taxon>
    </lineage>
</organism>
<feature type="compositionally biased region" description="Low complexity" evidence="4">
    <location>
        <begin position="19"/>
        <end position="30"/>
    </location>
</feature>
<keyword evidence="6" id="KW-1185">Reference proteome</keyword>
<feature type="region of interest" description="Disordered" evidence="4">
    <location>
        <begin position="170"/>
        <end position="250"/>
    </location>
</feature>
<dbReference type="PROSITE" id="PS50088">
    <property type="entry name" value="ANK_REPEAT"/>
    <property type="match status" value="2"/>
</dbReference>
<accession>A0ABQ7JXN7</accession>
<dbReference type="Pfam" id="PF12796">
    <property type="entry name" value="Ank_2"/>
    <property type="match status" value="1"/>
</dbReference>
<evidence type="ECO:0000313" key="5">
    <source>
        <dbReference type="EMBL" id="KAG0287207.1"/>
    </source>
</evidence>
<feature type="region of interest" description="Disordered" evidence="4">
    <location>
        <begin position="1"/>
        <end position="44"/>
    </location>
</feature>
<feature type="compositionally biased region" description="Low complexity" evidence="4">
    <location>
        <begin position="196"/>
        <end position="207"/>
    </location>
</feature>
<sequence>MPSNSTTLPVTQNHILANTTSTKQQQQTTTVDQANGKAENGTPLTRAVPSAFITLASQGQEPGADDSDDDPIPDAAMGGSGRKRTVTTGAPLTGPYLATSTIGQRSLSTPNLHADNSLIISPANSPPGSPGMPAIASVTDSTHVPALTLDGNSSNTTLNDAFVLTLSPSASPGASPMASPMVSPDSSPRLAPRKLVSSVSGVAPPVGRTKNGERPSNRLSVTPQPSLASTLKQKAPPASDGTKTLKSSKNKTINRTSVVSLFDTGASSMTLPTNFARKGSLPQDAAHNGGTGGLAGLFVAQPQDLTSTPFSLTLAEFRLNDIYPKRQRRLLTVLHRMDNRLRKEGLVKKLTKEQLKGKPDKEVLKPDRKSMNKDYGKKNGQGFMAQRIPAFLRSKKLKKRTRPVILHNIEMAIRDKTPELALQYISLLPSNALKKKKKKSYSDLNHCMLLAMIYRMEQVAIELVDRGFPIDVNYPIIGKARDEYKTKAGRTGPFEYPSYFIVAVGLGMCNLVKAMIKNANLNQSWCGLTPLLLATTLNECTNATCPPPTLPPSKLASMLSRGERVQLDMSSQTLISQLPSAFNKSTNTQFRIPGYTPTSPNSIVTTLLEYGADPNQGITLQQYLWANKLKGMGVLSRRRKILDPKGAPGDNPIEFYIAARRHESGRQWLSHAEIKARKVARALEAQAMGGKKRFSPEMQEYWKGKSILPVELAIASGNLDCARTILQRLGPHSLAASSFGLLLQNDVMLTLSLIKSGTPVSQHDLHGCTPLHLAARRGHLEMVMVLVQLGGDVNSRGERQWTPLHESMSQNHSNISSLLIACGADLEATNEAGETPEDVGRRCGLSPEVIADHLDVTKAKNCNAGLMHSFGALPSHVSKAVAETRSGASSRRASHEQLTTNTLKSMLMSSSSGINSSHQMNERNHKSMEQSRMSGHYASSMTSSLGDLSQNGSSTAVGTKSPLSMSQDSLPHQANGQSGTIGGGGNGSGGQMPLTPSSSSSSLTGSRNSTSSEKKKKVRGFLKKIFN</sequence>
<keyword evidence="2 3" id="KW-0040">ANK repeat</keyword>
<dbReference type="Proteomes" id="UP001194696">
    <property type="component" value="Unassembled WGS sequence"/>
</dbReference>
<feature type="compositionally biased region" description="Polar residues" evidence="4">
    <location>
        <begin position="930"/>
        <end position="974"/>
    </location>
</feature>
<dbReference type="InterPro" id="IPR002110">
    <property type="entry name" value="Ankyrin_rpt"/>
</dbReference>
<feature type="repeat" description="ANK" evidence="3">
    <location>
        <begin position="799"/>
        <end position="831"/>
    </location>
</feature>
<feature type="compositionally biased region" description="Polar residues" evidence="4">
    <location>
        <begin position="217"/>
        <end position="232"/>
    </location>
</feature>
<feature type="region of interest" description="Disordered" evidence="4">
    <location>
        <begin position="355"/>
        <end position="379"/>
    </location>
</feature>
<feature type="repeat" description="ANK" evidence="3">
    <location>
        <begin position="766"/>
        <end position="798"/>
    </location>
</feature>
<feature type="region of interest" description="Disordered" evidence="4">
    <location>
        <begin position="58"/>
        <end position="97"/>
    </location>
</feature>
<feature type="compositionally biased region" description="Polar residues" evidence="4">
    <location>
        <begin position="1"/>
        <end position="18"/>
    </location>
</feature>
<feature type="compositionally biased region" description="Basic and acidic residues" evidence="4">
    <location>
        <begin position="920"/>
        <end position="929"/>
    </location>
</feature>
<keyword evidence="1" id="KW-0677">Repeat</keyword>
<feature type="compositionally biased region" description="Low complexity" evidence="4">
    <location>
        <begin position="908"/>
        <end position="919"/>
    </location>
</feature>
<dbReference type="SUPFAM" id="SSF48403">
    <property type="entry name" value="Ankyrin repeat"/>
    <property type="match status" value="1"/>
</dbReference>
<feature type="compositionally biased region" description="Low complexity" evidence="4">
    <location>
        <begin position="170"/>
        <end position="188"/>
    </location>
</feature>
<proteinExistence type="predicted"/>
<evidence type="ECO:0000256" key="3">
    <source>
        <dbReference type="PROSITE-ProRule" id="PRU00023"/>
    </source>
</evidence>
<dbReference type="EMBL" id="JAAAIM010000510">
    <property type="protein sequence ID" value="KAG0287207.1"/>
    <property type="molecule type" value="Genomic_DNA"/>
</dbReference>
<feature type="compositionally biased region" description="Gly residues" evidence="4">
    <location>
        <begin position="979"/>
        <end position="990"/>
    </location>
</feature>
<dbReference type="SMART" id="SM00248">
    <property type="entry name" value="ANK"/>
    <property type="match status" value="4"/>
</dbReference>
<dbReference type="PANTHER" id="PTHR24171">
    <property type="entry name" value="ANKYRIN REPEAT DOMAIN-CONTAINING PROTEIN 39-RELATED"/>
    <property type="match status" value="1"/>
</dbReference>
<evidence type="ECO:0000256" key="1">
    <source>
        <dbReference type="ARBA" id="ARBA00022737"/>
    </source>
</evidence>
<feature type="compositionally biased region" description="Acidic residues" evidence="4">
    <location>
        <begin position="63"/>
        <end position="72"/>
    </location>
</feature>
<name>A0ABQ7JXN7_9FUNG</name>
<evidence type="ECO:0008006" key="7">
    <source>
        <dbReference type="Google" id="ProtNLM"/>
    </source>
</evidence>
<evidence type="ECO:0000313" key="6">
    <source>
        <dbReference type="Proteomes" id="UP001194696"/>
    </source>
</evidence>
<feature type="compositionally biased region" description="Basic and acidic residues" evidence="4">
    <location>
        <begin position="355"/>
        <end position="377"/>
    </location>
</feature>
<dbReference type="PROSITE" id="PS50297">
    <property type="entry name" value="ANK_REP_REGION"/>
    <property type="match status" value="2"/>
</dbReference>
<dbReference type="Gene3D" id="1.25.40.20">
    <property type="entry name" value="Ankyrin repeat-containing domain"/>
    <property type="match status" value="1"/>
</dbReference>
<reference evidence="5 6" key="1">
    <citation type="journal article" date="2020" name="Fungal Divers.">
        <title>Resolving the Mortierellaceae phylogeny through synthesis of multi-gene phylogenetics and phylogenomics.</title>
        <authorList>
            <person name="Vandepol N."/>
            <person name="Liber J."/>
            <person name="Desiro A."/>
            <person name="Na H."/>
            <person name="Kennedy M."/>
            <person name="Barry K."/>
            <person name="Grigoriev I.V."/>
            <person name="Miller A.N."/>
            <person name="O'Donnell K."/>
            <person name="Stajich J.E."/>
            <person name="Bonito G."/>
        </authorList>
    </citation>
    <scope>NUCLEOTIDE SEQUENCE [LARGE SCALE GENOMIC DNA]</scope>
    <source>
        <strain evidence="5 6">AD045</strain>
    </source>
</reference>